<dbReference type="InterPro" id="IPR051436">
    <property type="entry name" value="Autophagy-related_EPG5"/>
</dbReference>
<evidence type="ECO:0000313" key="4">
    <source>
        <dbReference type="Proteomes" id="UP000269721"/>
    </source>
</evidence>
<keyword evidence="1" id="KW-0175">Coiled coil</keyword>
<protein>
    <submittedName>
        <fullName evidence="3">Uncharacterized protein</fullName>
    </submittedName>
</protein>
<dbReference type="AlphaFoldDB" id="A0A4P9W8Q2"/>
<feature type="coiled-coil region" evidence="1">
    <location>
        <begin position="486"/>
        <end position="513"/>
    </location>
</feature>
<dbReference type="OrthoDB" id="2127342at2759"/>
<evidence type="ECO:0000256" key="2">
    <source>
        <dbReference type="SAM" id="MobiDB-lite"/>
    </source>
</evidence>
<gene>
    <name evidence="3" type="ORF">BDK51DRAFT_52300</name>
</gene>
<feature type="non-terminal residue" evidence="3">
    <location>
        <position position="751"/>
    </location>
</feature>
<feature type="region of interest" description="Disordered" evidence="2">
    <location>
        <begin position="1"/>
        <end position="59"/>
    </location>
</feature>
<keyword evidence="4" id="KW-1185">Reference proteome</keyword>
<dbReference type="EMBL" id="KZ996406">
    <property type="protein sequence ID" value="RKO88909.1"/>
    <property type="molecule type" value="Genomic_DNA"/>
</dbReference>
<dbReference type="Proteomes" id="UP000269721">
    <property type="component" value="Unassembled WGS sequence"/>
</dbReference>
<dbReference type="GO" id="GO:0005737">
    <property type="term" value="C:cytoplasm"/>
    <property type="evidence" value="ECO:0007669"/>
    <property type="project" value="TreeGrafter"/>
</dbReference>
<dbReference type="GO" id="GO:0097352">
    <property type="term" value="P:autophagosome maturation"/>
    <property type="evidence" value="ECO:0007669"/>
    <property type="project" value="TreeGrafter"/>
</dbReference>
<sequence length="751" mass="83514">MEAQLVKHRKVTTKKKKKDRTRDRERDPDADDLTEPSASATTPLPPPSADAVPEEEPVDVYDADDVEVEPSLADLTALRLPAYDAPAPVYPALSQLVPSAPQALPVTFEASAPPGLDAHALYSNTSIYPDAGSLPVSAVSQTPDHAAAYAPGFQGEVEESLYPSAPLLLESTLVPTAPPIHQQLAYPLAPAVQQIPEASAIQVPLPLTDELIDRIYENPHQAEHAKVVEEFRHSASNLESSDPFYERVVEYELTFAASQREKLNLNALKARIQQTAARLWTLKKNTETVEATCEDGRKLTHTFTSETAAYNDDAVPDLEASLELIRDEAHGNLTARLFQSKLAKLWIQNFLDDFLSRSFVPPADTLSVETKTRLMHYVDVLFHFEKRSNAARASDSVDPLSQTPAVDEVNYTAFIRDVRGWITHLLSALLKHADPLDHRFILLHVLRTPGIGAWGAGFIQWPIPTVWSDDHLDHYLVALAALLGPVEEKEEELESRELDYAHLREMLKKLEESDWVVVDDSETSRRKHSPAFLLEDDYIAVMEQMSIVGMFHFFLNAYTSSYTDEMRATLHESADQRLLRLFAISTRFLKIITGAFKIFSPREFPRFLRRLGQILTDTTRIFTDLLADLNRWSYDPYGSVNSSGRGAVRMGSVATTIAAEIDGYIYRTAVSLIGAPAIGVWQYLPAIPLQRLSAPMRWTLLYGIVSGHAVPLGEDLRRRHPWAKAEVLAALADEDHAVADGLAAFLLANAA</sequence>
<dbReference type="PANTHER" id="PTHR31139">
    <property type="entry name" value="ECTOPIC P GRANULES PROTEIN 5 HOMOLOG"/>
    <property type="match status" value="1"/>
</dbReference>
<name>A0A4P9W8Q2_9FUNG</name>
<dbReference type="PANTHER" id="PTHR31139:SF4">
    <property type="entry name" value="ECTOPIC P GRANULES PROTEIN 5 HOMOLOG"/>
    <property type="match status" value="1"/>
</dbReference>
<reference evidence="4" key="1">
    <citation type="journal article" date="2018" name="Nat. Microbiol.">
        <title>Leveraging single-cell genomics to expand the fungal tree of life.</title>
        <authorList>
            <person name="Ahrendt S.R."/>
            <person name="Quandt C.A."/>
            <person name="Ciobanu D."/>
            <person name="Clum A."/>
            <person name="Salamov A."/>
            <person name="Andreopoulos B."/>
            <person name="Cheng J.F."/>
            <person name="Woyke T."/>
            <person name="Pelin A."/>
            <person name="Henrissat B."/>
            <person name="Reynolds N.K."/>
            <person name="Benny G.L."/>
            <person name="Smith M.E."/>
            <person name="James T.Y."/>
            <person name="Grigoriev I.V."/>
        </authorList>
    </citation>
    <scope>NUCLEOTIDE SEQUENCE [LARGE SCALE GENOMIC DNA]</scope>
</reference>
<feature type="compositionally biased region" description="Basic residues" evidence="2">
    <location>
        <begin position="1"/>
        <end position="19"/>
    </location>
</feature>
<accession>A0A4P9W8Q2</accession>
<organism evidence="3 4">
    <name type="scientific">Blyttiomyces helicus</name>
    <dbReference type="NCBI Taxonomy" id="388810"/>
    <lineage>
        <taxon>Eukaryota</taxon>
        <taxon>Fungi</taxon>
        <taxon>Fungi incertae sedis</taxon>
        <taxon>Chytridiomycota</taxon>
        <taxon>Chytridiomycota incertae sedis</taxon>
        <taxon>Chytridiomycetes</taxon>
        <taxon>Chytridiomycetes incertae sedis</taxon>
        <taxon>Blyttiomyces</taxon>
    </lineage>
</organism>
<proteinExistence type="predicted"/>
<evidence type="ECO:0000313" key="3">
    <source>
        <dbReference type="EMBL" id="RKO88909.1"/>
    </source>
</evidence>
<evidence type="ECO:0000256" key="1">
    <source>
        <dbReference type="SAM" id="Coils"/>
    </source>
</evidence>